<dbReference type="Pfam" id="PF24883">
    <property type="entry name" value="NPHP3_N"/>
    <property type="match status" value="1"/>
</dbReference>
<dbReference type="OMA" id="AVVYVYC"/>
<feature type="repeat" description="ANK" evidence="2">
    <location>
        <begin position="835"/>
        <end position="867"/>
    </location>
</feature>
<dbReference type="PANTHER" id="PTHR10039:SF16">
    <property type="entry name" value="GPI INOSITOL-DEACYLASE"/>
    <property type="match status" value="1"/>
</dbReference>
<dbReference type="GeneID" id="19470764"/>
<name>S3CF61_GLAL2</name>
<feature type="domain" description="Nephrocystin 3-like N-terminal" evidence="4">
    <location>
        <begin position="184"/>
        <end position="362"/>
    </location>
</feature>
<dbReference type="Proteomes" id="UP000016922">
    <property type="component" value="Unassembled WGS sequence"/>
</dbReference>
<organism evidence="5 6">
    <name type="scientific">Glarea lozoyensis (strain ATCC 20868 / MF5171)</name>
    <dbReference type="NCBI Taxonomy" id="1116229"/>
    <lineage>
        <taxon>Eukaryota</taxon>
        <taxon>Fungi</taxon>
        <taxon>Dikarya</taxon>
        <taxon>Ascomycota</taxon>
        <taxon>Pezizomycotina</taxon>
        <taxon>Leotiomycetes</taxon>
        <taxon>Helotiales</taxon>
        <taxon>Helotiaceae</taxon>
        <taxon>Glarea</taxon>
    </lineage>
</organism>
<evidence type="ECO:0000256" key="1">
    <source>
        <dbReference type="ARBA" id="ARBA00022737"/>
    </source>
</evidence>
<accession>S3CF61</accession>
<feature type="domain" description="GPI inositol-deacylase winged helix" evidence="3">
    <location>
        <begin position="481"/>
        <end position="552"/>
    </location>
</feature>
<dbReference type="OrthoDB" id="195446at2759"/>
<dbReference type="Gene3D" id="3.40.50.300">
    <property type="entry name" value="P-loop containing nucleotide triphosphate hydrolases"/>
    <property type="match status" value="1"/>
</dbReference>
<proteinExistence type="predicted"/>
<evidence type="ECO:0000313" key="5">
    <source>
        <dbReference type="EMBL" id="EPE25142.1"/>
    </source>
</evidence>
<evidence type="ECO:0000259" key="3">
    <source>
        <dbReference type="Pfam" id="PF22939"/>
    </source>
</evidence>
<dbReference type="eggNOG" id="KOG4177">
    <property type="taxonomic scope" value="Eukaryota"/>
</dbReference>
<protein>
    <submittedName>
        <fullName evidence="5">Ankyrin repeat-containing protein</fullName>
    </submittedName>
</protein>
<evidence type="ECO:0000313" key="6">
    <source>
        <dbReference type="Proteomes" id="UP000016922"/>
    </source>
</evidence>
<dbReference type="HOGENOM" id="CLU_000288_34_23_1"/>
<dbReference type="KEGG" id="glz:GLAREA_11723"/>
<evidence type="ECO:0000259" key="4">
    <source>
        <dbReference type="Pfam" id="PF24883"/>
    </source>
</evidence>
<dbReference type="Gene3D" id="1.25.40.20">
    <property type="entry name" value="Ankyrin repeat-containing domain"/>
    <property type="match status" value="2"/>
</dbReference>
<dbReference type="InterPro" id="IPR027417">
    <property type="entry name" value="P-loop_NTPase"/>
</dbReference>
<keyword evidence="2" id="KW-0040">ANK repeat</keyword>
<feature type="repeat" description="ANK" evidence="2">
    <location>
        <begin position="687"/>
        <end position="719"/>
    </location>
</feature>
<dbReference type="PANTHER" id="PTHR10039">
    <property type="entry name" value="AMELOGENIN"/>
    <property type="match status" value="1"/>
</dbReference>
<dbReference type="PROSITE" id="PS50297">
    <property type="entry name" value="ANK_REP_REGION"/>
    <property type="match status" value="2"/>
</dbReference>
<gene>
    <name evidence="5" type="ORF">GLAREA_11723</name>
</gene>
<dbReference type="InterPro" id="IPR054471">
    <property type="entry name" value="GPIID_WHD"/>
</dbReference>
<reference evidence="5 6" key="1">
    <citation type="journal article" date="2013" name="BMC Genomics">
        <title>Genomics-driven discovery of the pneumocandin biosynthetic gene cluster in the fungus Glarea lozoyensis.</title>
        <authorList>
            <person name="Chen L."/>
            <person name="Yue Q."/>
            <person name="Zhang X."/>
            <person name="Xiang M."/>
            <person name="Wang C."/>
            <person name="Li S."/>
            <person name="Che Y."/>
            <person name="Ortiz-Lopez F.J."/>
            <person name="Bills G.F."/>
            <person name="Liu X."/>
            <person name="An Z."/>
        </authorList>
    </citation>
    <scope>NUCLEOTIDE SEQUENCE [LARGE SCALE GENOMIC DNA]</scope>
    <source>
        <strain evidence="6">ATCC 20868 / MF5171</strain>
    </source>
</reference>
<dbReference type="InterPro" id="IPR036770">
    <property type="entry name" value="Ankyrin_rpt-contain_sf"/>
</dbReference>
<dbReference type="SMART" id="SM00248">
    <property type="entry name" value="ANK"/>
    <property type="match status" value="3"/>
</dbReference>
<keyword evidence="1" id="KW-0677">Repeat</keyword>
<evidence type="ECO:0000256" key="2">
    <source>
        <dbReference type="PROSITE-ProRule" id="PRU00023"/>
    </source>
</evidence>
<sequence>MDPLSLSTSLLSIISLSIQITQILDRFARDWKDVPSSIRTFVDETNTLLVILQRSEEVVIDDTDEEFNAILCALKRELWKLRDALMISPGSSAKRGWTRILRALRADSLRQSMTLVGRHCEQVNQLVTLKTASSVRASRVEIQKLATQVWEWHLEAQFVDVLAWVSRVGFEERHADYLGRWCEGTGGWLLEEEGWMDWRNGVGVREDGGVVGGVLWFYGIPGAGKTTITYESMAIENLKTSFAYDDVAIAYVYCDYKNQFEQNAETLLASLVRQVTIQSKEVPECALKAYRKHANGANPASLATYAELLSQLVPTFRRCFLVVDALDEYVASDETPGSNKFLDELIKIAKCEPSCRILITSREDSLSLFNYVESTKIEITAKSEDVRRYVDARIRDSRFPFSKQVNKDPSFATAIIETLAERAHGQFLLPSLHINHLAEQISERKCKAQLKTLPNKINDLYEASFQRVKSEQPAGWATVGLRILSWVLHAVRPLQVDELRHALAIEDGDEWFSEEGMFDGSLVLGTTKGLITIQMDEIHFVHHTTKEYFSSIDIDAFPGAEKDMAQTCIIYLKLRDFEVACEQDELVERYQDYPFLRYACLHWGHHVTKSSDSDLNTEITKLLKPDAIPLGSLQVISSKVLNLLWPSRIPHWKLPQLQMAIVCDLETLVQELVTTSPRDVLDEKGYKQETALHVASRVGSVDTVKLLIKHGANVNATSYSGRTALDVIMGGPWLTTNLEIARLEDEAMIAIATRQSGSEEPFDLGNLEWRDLWPWIEENLPDTENGEFLTHLAAWQRNTSLVLDGGFEMDMRDEDEATVNILIENGVDVNSQANSEHSPLQLAAIYGRSNLVRKFLTAGADSSLTKEMGWTAEEMASKRGFHDIAQLLQESMQESELKKSRRKEAVAELSTPASANVQCREGDEVLGYFIVQGEGETRIFRRSPSRKITASR</sequence>
<dbReference type="InterPro" id="IPR002110">
    <property type="entry name" value="Ankyrin_rpt"/>
</dbReference>
<dbReference type="Pfam" id="PF12796">
    <property type="entry name" value="Ank_2"/>
    <property type="match status" value="2"/>
</dbReference>
<dbReference type="InterPro" id="IPR056884">
    <property type="entry name" value="NPHP3-like_N"/>
</dbReference>
<dbReference type="PROSITE" id="PS50088">
    <property type="entry name" value="ANK_REPEAT"/>
    <property type="match status" value="2"/>
</dbReference>
<dbReference type="RefSeq" id="XP_008088057.1">
    <property type="nucleotide sequence ID" value="XM_008089866.1"/>
</dbReference>
<dbReference type="SUPFAM" id="SSF48403">
    <property type="entry name" value="Ankyrin repeat"/>
    <property type="match status" value="1"/>
</dbReference>
<keyword evidence="6" id="KW-1185">Reference proteome</keyword>
<dbReference type="Pfam" id="PF22939">
    <property type="entry name" value="WHD_GPIID"/>
    <property type="match status" value="1"/>
</dbReference>
<dbReference type="AlphaFoldDB" id="S3CF61"/>
<dbReference type="SUPFAM" id="SSF52540">
    <property type="entry name" value="P-loop containing nucleoside triphosphate hydrolases"/>
    <property type="match status" value="1"/>
</dbReference>
<dbReference type="EMBL" id="KE145372">
    <property type="protein sequence ID" value="EPE25142.1"/>
    <property type="molecule type" value="Genomic_DNA"/>
</dbReference>